<keyword evidence="2" id="KW-0378">Hydrolase</keyword>
<sequence length="569" mass="59647">MTTSLVAAATLLLAAAVPSPQTDHTVTVDLGTSLGAPTGVGSGFLYGLSQDGSAPADNLLRPLNVKSGRGGGARIDGHGWIGDGMTAGNGYRVRITSALDQARRLSTYQAGYDLLVSDLFGADTTQPSSTVYPCTNGDCSNWTKFIDQVVNDVRASGLTVNYDVWNEPDGTAFWPAGMNSTQYFQMWDAAVREIRRLAPAASIMGPSMSGWNPSALGTFLDHAKSAGTVPTYLNWHFSPHPVEDARTAQSLLSARGITGVKLADNEYLFSGEQHAGYEAWYLAELAKSGISLADHAIWSDCCVTGSLDSTLVNGQPTGQWWVYQAYANITGQLVSVDNAGASTDAVAAKDQSLRRATVLLGDSAGNTGTITLALRNLPSWLAGSSGVQVTVQRIPDQNPLAQPITVSTTVVTGNATVPIGWAAGTDAYFVTLSPANGPITRIIDGTVTSGPDYFQYGSNWGQTNGVSDMYDGTANWSYVPGSVAQFHFTGSQVALHAVRDFDQGQMLLSMDGGPAVTIDDYAPSRNASGIVWTSPGLTTGAHTLTITVGSGQNPASAGRNIAIDRADVS</sequence>
<dbReference type="Proteomes" id="UP000585638">
    <property type="component" value="Unassembled WGS sequence"/>
</dbReference>
<keyword evidence="6" id="KW-1185">Reference proteome</keyword>
<evidence type="ECO:0000256" key="3">
    <source>
        <dbReference type="ARBA" id="ARBA00023295"/>
    </source>
</evidence>
<proteinExistence type="inferred from homology"/>
<dbReference type="RefSeq" id="WP_184869874.1">
    <property type="nucleotide sequence ID" value="NZ_BAAAWY010000043.1"/>
</dbReference>
<dbReference type="GO" id="GO:0016798">
    <property type="term" value="F:hydrolase activity, acting on glycosyl bonds"/>
    <property type="evidence" value="ECO:0007669"/>
    <property type="project" value="UniProtKB-KW"/>
</dbReference>
<comment type="caution">
    <text evidence="5">The sequence shown here is derived from an EMBL/GenBank/DDBJ whole genome shotgun (WGS) entry which is preliminary data.</text>
</comment>
<protein>
    <recommendedName>
        <fullName evidence="4">Glycosyl hydrolases family 39 N-terminal catalytic domain-containing protein</fullName>
    </recommendedName>
</protein>
<dbReference type="Gene3D" id="2.60.120.260">
    <property type="entry name" value="Galactose-binding domain-like"/>
    <property type="match status" value="1"/>
</dbReference>
<dbReference type="Pfam" id="PF01229">
    <property type="entry name" value="Glyco_hydro_39"/>
    <property type="match status" value="1"/>
</dbReference>
<gene>
    <name evidence="5" type="ORF">BJ998_008646</name>
</gene>
<comment type="similarity">
    <text evidence="1">Belongs to the glycosyl hydrolase 39 family.</text>
</comment>
<organism evidence="5 6">
    <name type="scientific">Kutzneria kofuensis</name>
    <dbReference type="NCBI Taxonomy" id="103725"/>
    <lineage>
        <taxon>Bacteria</taxon>
        <taxon>Bacillati</taxon>
        <taxon>Actinomycetota</taxon>
        <taxon>Actinomycetes</taxon>
        <taxon>Pseudonocardiales</taxon>
        <taxon>Pseudonocardiaceae</taxon>
        <taxon>Kutzneria</taxon>
    </lineage>
</organism>
<evidence type="ECO:0000259" key="4">
    <source>
        <dbReference type="Pfam" id="PF01229"/>
    </source>
</evidence>
<accession>A0A7W9KRP4</accession>
<dbReference type="Gene3D" id="3.20.20.80">
    <property type="entry name" value="Glycosidases"/>
    <property type="match status" value="1"/>
</dbReference>
<dbReference type="InterPro" id="IPR049166">
    <property type="entry name" value="GH39_cat"/>
</dbReference>
<name>A0A7W9KRP4_9PSEU</name>
<keyword evidence="3" id="KW-0326">Glycosidase</keyword>
<dbReference type="EMBL" id="JACHIR010000003">
    <property type="protein sequence ID" value="MBB5897387.1"/>
    <property type="molecule type" value="Genomic_DNA"/>
</dbReference>
<dbReference type="AlphaFoldDB" id="A0A7W9KRP4"/>
<dbReference type="SUPFAM" id="SSF51445">
    <property type="entry name" value="(Trans)glycosidases"/>
    <property type="match status" value="1"/>
</dbReference>
<feature type="domain" description="Glycosyl hydrolases family 39 N-terminal catalytic" evidence="4">
    <location>
        <begin position="160"/>
        <end position="236"/>
    </location>
</feature>
<evidence type="ECO:0000256" key="1">
    <source>
        <dbReference type="ARBA" id="ARBA00008875"/>
    </source>
</evidence>
<reference evidence="5 6" key="1">
    <citation type="submission" date="2020-08" db="EMBL/GenBank/DDBJ databases">
        <title>Sequencing the genomes of 1000 actinobacteria strains.</title>
        <authorList>
            <person name="Klenk H.-P."/>
        </authorList>
    </citation>
    <scope>NUCLEOTIDE SEQUENCE [LARGE SCALE GENOMIC DNA]</scope>
    <source>
        <strain evidence="5 6">DSM 43851</strain>
    </source>
</reference>
<evidence type="ECO:0000256" key="2">
    <source>
        <dbReference type="ARBA" id="ARBA00022801"/>
    </source>
</evidence>
<dbReference type="InterPro" id="IPR017853">
    <property type="entry name" value="GH"/>
</dbReference>
<evidence type="ECO:0000313" key="5">
    <source>
        <dbReference type="EMBL" id="MBB5897387.1"/>
    </source>
</evidence>
<evidence type="ECO:0000313" key="6">
    <source>
        <dbReference type="Proteomes" id="UP000585638"/>
    </source>
</evidence>